<evidence type="ECO:0000256" key="1">
    <source>
        <dbReference type="ARBA" id="ARBA00001964"/>
    </source>
</evidence>
<evidence type="ECO:0000256" key="4">
    <source>
        <dbReference type="RuleBase" id="RU366007"/>
    </source>
</evidence>
<dbReference type="Pfam" id="PF00676">
    <property type="entry name" value="E1_dh"/>
    <property type="match status" value="1"/>
</dbReference>
<name>A0A1B1YX00_9GAMM</name>
<evidence type="ECO:0000256" key="3">
    <source>
        <dbReference type="ARBA" id="ARBA00023052"/>
    </source>
</evidence>
<comment type="subunit">
    <text evidence="4">Heterodimer of an alpha and a beta chain.</text>
</comment>
<dbReference type="Gene3D" id="3.40.50.970">
    <property type="match status" value="1"/>
</dbReference>
<dbReference type="Proteomes" id="UP000092952">
    <property type="component" value="Chromosome"/>
</dbReference>
<dbReference type="NCBIfam" id="TIGR03181">
    <property type="entry name" value="PDH_E1_alph_x"/>
    <property type="match status" value="1"/>
</dbReference>
<dbReference type="InterPro" id="IPR001017">
    <property type="entry name" value="DH_E1"/>
</dbReference>
<feature type="domain" description="Dehydrogenase E1 component" evidence="5">
    <location>
        <begin position="40"/>
        <end position="323"/>
    </location>
</feature>
<dbReference type="EC" id="1.2.4.1" evidence="4"/>
<evidence type="ECO:0000259" key="5">
    <source>
        <dbReference type="Pfam" id="PF00676"/>
    </source>
</evidence>
<proteinExistence type="predicted"/>
<dbReference type="InterPro" id="IPR050771">
    <property type="entry name" value="Alpha-ketoacid_DH_E1_comp"/>
</dbReference>
<dbReference type="RefSeq" id="WP_068806715.1">
    <property type="nucleotide sequence ID" value="NZ_CP014671.1"/>
</dbReference>
<evidence type="ECO:0000256" key="2">
    <source>
        <dbReference type="ARBA" id="ARBA00023002"/>
    </source>
</evidence>
<dbReference type="InParanoid" id="A0A1B1YX00"/>
<dbReference type="GO" id="GO:0004739">
    <property type="term" value="F:pyruvate dehydrogenase (acetyl-transferring) activity"/>
    <property type="evidence" value="ECO:0007669"/>
    <property type="project" value="UniProtKB-UniRule"/>
</dbReference>
<dbReference type="STRING" id="1810504.PG2T_13770"/>
<reference evidence="7" key="1">
    <citation type="submission" date="2016-03" db="EMBL/GenBank/DDBJ databases">
        <title>Complete genome sequence of Solimmundus cernigliae, representing a novel lineage of polycyclic aromatic hydrocarbon degraders within the Gammaproteobacteria.</title>
        <authorList>
            <person name="Singleton D.R."/>
            <person name="Dickey A.N."/>
            <person name="Scholl E.H."/>
            <person name="Wright F.A."/>
            <person name="Aitken M.D."/>
        </authorList>
    </citation>
    <scope>NUCLEOTIDE SEQUENCE [LARGE SCALE GENOMIC DNA]</scope>
    <source>
        <strain evidence="7">TR3.2</strain>
    </source>
</reference>
<comment type="function">
    <text evidence="4">The pyruvate dehydrogenase complex catalyzes the overall conversion of pyruvate to acetyl-CoA and CO(2). It contains multiple copies of three enzymatic components: pyruvate dehydrogenase (E1), dihydrolipoamide acetyltransferase (E2) and lipoamide dehydrogenase (E3).</text>
</comment>
<dbReference type="InterPro" id="IPR017596">
    <property type="entry name" value="PdhA/BkdA"/>
</dbReference>
<keyword evidence="2 4" id="KW-0560">Oxidoreductase</keyword>
<dbReference type="GO" id="GO:0009083">
    <property type="term" value="P:branched-chain amino acid catabolic process"/>
    <property type="evidence" value="ECO:0007669"/>
    <property type="project" value="TreeGrafter"/>
</dbReference>
<protein>
    <recommendedName>
        <fullName evidence="4">Pyruvate dehydrogenase E1 component subunit alpha</fullName>
        <ecNumber evidence="4">1.2.4.1</ecNumber>
    </recommendedName>
</protein>
<comment type="catalytic activity">
    <reaction evidence="4">
        <text>N(6)-[(R)-lipoyl]-L-lysyl-[protein] + pyruvate + H(+) = N(6)-[(R)-S(8)-acetyldihydrolipoyl]-L-lysyl-[protein] + CO2</text>
        <dbReference type="Rhea" id="RHEA:19189"/>
        <dbReference type="Rhea" id="RHEA-COMP:10474"/>
        <dbReference type="Rhea" id="RHEA-COMP:10478"/>
        <dbReference type="ChEBI" id="CHEBI:15361"/>
        <dbReference type="ChEBI" id="CHEBI:15378"/>
        <dbReference type="ChEBI" id="CHEBI:16526"/>
        <dbReference type="ChEBI" id="CHEBI:83099"/>
        <dbReference type="ChEBI" id="CHEBI:83111"/>
        <dbReference type="EC" id="1.2.4.1"/>
    </reaction>
</comment>
<keyword evidence="4 6" id="KW-0670">Pyruvate</keyword>
<dbReference type="CDD" id="cd02000">
    <property type="entry name" value="TPP_E1_PDC_ADC_BCADC"/>
    <property type="match status" value="1"/>
</dbReference>
<gene>
    <name evidence="6" type="ORF">PG2T_13770</name>
</gene>
<dbReference type="PANTHER" id="PTHR43380">
    <property type="entry name" value="2-OXOISOVALERATE DEHYDROGENASE SUBUNIT ALPHA, MITOCHONDRIAL"/>
    <property type="match status" value="1"/>
</dbReference>
<keyword evidence="7" id="KW-1185">Reference proteome</keyword>
<sequence length="355" mass="38792">MKTTVARFSVAYHQLIDEHGQVLGRLPRISPTTLRRLYGQMVRTRRFDERAVRLQRTGQLGTYASSLGHEALHVGLADAMRAEDVFLPTYREAGALLVRGVPMEQLLRYWGGDERGSDFAGPRRDFPYCVPIATQCTHAAGVASAMRLRREKRVAVCCLGDGASSKGDFYEALNLAGVWRLPLVFVVGNNQWAISVPLSKQTACATLAQKAIAGGVPGVQVDGNDLLAVRQVMARALARARRGEGPTLIEALTYRLGDHTTSDDARRYRPEAEVSAAWKRDPLPRLRQYMAGQGLWSTVDEEGLIADCDGQVERAVAEYLATPPPLPTDMFDHLYAQLPASLAGQRAEVAGGAHG</sequence>
<evidence type="ECO:0000313" key="6">
    <source>
        <dbReference type="EMBL" id="ANX05143.1"/>
    </source>
</evidence>
<organism evidence="6 7">
    <name type="scientific">Immundisolibacter cernigliae</name>
    <dbReference type="NCBI Taxonomy" id="1810504"/>
    <lineage>
        <taxon>Bacteria</taxon>
        <taxon>Pseudomonadati</taxon>
        <taxon>Pseudomonadota</taxon>
        <taxon>Gammaproteobacteria</taxon>
        <taxon>Immundisolibacterales</taxon>
        <taxon>Immundisolibacteraceae</taxon>
        <taxon>Immundisolibacter</taxon>
    </lineage>
</organism>
<dbReference type="AlphaFoldDB" id="A0A1B1YX00"/>
<dbReference type="KEGG" id="gbi:PG2T_13770"/>
<dbReference type="PANTHER" id="PTHR43380:SF1">
    <property type="entry name" value="2-OXOISOVALERATE DEHYDROGENASE SUBUNIT ALPHA, MITOCHONDRIAL"/>
    <property type="match status" value="1"/>
</dbReference>
<accession>A0A1B1YX00</accession>
<dbReference type="EMBL" id="CP014671">
    <property type="protein sequence ID" value="ANX05143.1"/>
    <property type="molecule type" value="Genomic_DNA"/>
</dbReference>
<evidence type="ECO:0000313" key="7">
    <source>
        <dbReference type="Proteomes" id="UP000092952"/>
    </source>
</evidence>
<comment type="cofactor">
    <cofactor evidence="1 4">
        <name>thiamine diphosphate</name>
        <dbReference type="ChEBI" id="CHEBI:58937"/>
    </cofactor>
</comment>
<dbReference type="InterPro" id="IPR029061">
    <property type="entry name" value="THDP-binding"/>
</dbReference>
<dbReference type="SUPFAM" id="SSF52518">
    <property type="entry name" value="Thiamin diphosphate-binding fold (THDP-binding)"/>
    <property type="match status" value="1"/>
</dbReference>
<keyword evidence="3 4" id="KW-0786">Thiamine pyrophosphate</keyword>